<proteinExistence type="predicted"/>
<name>A0A8A7K730_9FIRM</name>
<gene>
    <name evidence="2" type="ORF">GM661_04080</name>
</gene>
<dbReference type="EMBL" id="CP046640">
    <property type="protein sequence ID" value="QTL97211.1"/>
    <property type="molecule type" value="Genomic_DNA"/>
</dbReference>
<keyword evidence="3" id="KW-1185">Reference proteome</keyword>
<feature type="coiled-coil region" evidence="1">
    <location>
        <begin position="26"/>
        <end position="53"/>
    </location>
</feature>
<keyword evidence="1" id="KW-0175">Coiled coil</keyword>
<accession>A0A8A7K730</accession>
<evidence type="ECO:0000256" key="1">
    <source>
        <dbReference type="SAM" id="Coils"/>
    </source>
</evidence>
<evidence type="ECO:0000313" key="3">
    <source>
        <dbReference type="Proteomes" id="UP000665020"/>
    </source>
</evidence>
<evidence type="ECO:0000313" key="2">
    <source>
        <dbReference type="EMBL" id="QTL97211.1"/>
    </source>
</evidence>
<dbReference type="AlphaFoldDB" id="A0A8A7K730"/>
<protein>
    <submittedName>
        <fullName evidence="2">Uncharacterized protein</fullName>
    </submittedName>
</protein>
<dbReference type="Proteomes" id="UP000665020">
    <property type="component" value="Chromosome"/>
</dbReference>
<dbReference type="RefSeq" id="WP_230868857.1">
    <property type="nucleotide sequence ID" value="NZ_CP046640.1"/>
</dbReference>
<organism evidence="2 3">
    <name type="scientific">Iocasia fonsfrigidae</name>
    <dbReference type="NCBI Taxonomy" id="2682810"/>
    <lineage>
        <taxon>Bacteria</taxon>
        <taxon>Bacillati</taxon>
        <taxon>Bacillota</taxon>
        <taxon>Clostridia</taxon>
        <taxon>Halanaerobiales</taxon>
        <taxon>Halanaerobiaceae</taxon>
        <taxon>Iocasia</taxon>
    </lineage>
</organism>
<reference evidence="2" key="1">
    <citation type="submission" date="2019-12" db="EMBL/GenBank/DDBJ databases">
        <authorList>
            <person name="zhang j."/>
            <person name="sun C.M."/>
        </authorList>
    </citation>
    <scope>NUCLEOTIDE SEQUENCE</scope>
    <source>
        <strain evidence="2">NS-1</strain>
    </source>
</reference>
<dbReference type="KEGG" id="ifn:GM661_04080"/>
<sequence length="74" mass="8607">MNELEKKIDIFLEGFGNFKIDIDQRLSNIENDISKIKEDIREIKDDNKRINNIANLALNHAAQNRLDIADLKNL</sequence>